<keyword evidence="3" id="KW-1185">Reference proteome</keyword>
<evidence type="ECO:0000256" key="1">
    <source>
        <dbReference type="SAM" id="MobiDB-lite"/>
    </source>
</evidence>
<dbReference type="EMBL" id="JAEIOT010000007">
    <property type="protein sequence ID" value="MBI9000935.1"/>
    <property type="molecule type" value="Genomic_DNA"/>
</dbReference>
<feature type="compositionally biased region" description="Basic and acidic residues" evidence="1">
    <location>
        <begin position="39"/>
        <end position="58"/>
    </location>
</feature>
<dbReference type="RefSeq" id="WP_198736343.1">
    <property type="nucleotide sequence ID" value="NZ_JAEIOT010000007.1"/>
</dbReference>
<accession>A0ABS0VZ71</accession>
<comment type="caution">
    <text evidence="2">The sequence shown here is derived from an EMBL/GenBank/DDBJ whole genome shotgun (WGS) entry which is preliminary data.</text>
</comment>
<evidence type="ECO:0000313" key="3">
    <source>
        <dbReference type="Proteomes" id="UP000625574"/>
    </source>
</evidence>
<proteinExistence type="predicted"/>
<evidence type="ECO:0008006" key="4">
    <source>
        <dbReference type="Google" id="ProtNLM"/>
    </source>
</evidence>
<gene>
    <name evidence="2" type="ORF">JDV76_08135</name>
</gene>
<feature type="region of interest" description="Disordered" evidence="1">
    <location>
        <begin position="23"/>
        <end position="77"/>
    </location>
</feature>
<evidence type="ECO:0000313" key="2">
    <source>
        <dbReference type="EMBL" id="MBI9000935.1"/>
    </source>
</evidence>
<organism evidence="2 3">
    <name type="scientific">Corynebacterium marambiense</name>
    <dbReference type="NCBI Taxonomy" id="2765364"/>
    <lineage>
        <taxon>Bacteria</taxon>
        <taxon>Bacillati</taxon>
        <taxon>Actinomycetota</taxon>
        <taxon>Actinomycetes</taxon>
        <taxon>Mycobacteriales</taxon>
        <taxon>Corynebacteriaceae</taxon>
        <taxon>Corynebacterium</taxon>
    </lineage>
</organism>
<sequence length="77" mass="8654">MDPVTPDDQKWYYNPETGEVVAGKQGSWANRMGPYDSEGEARHAMDIAKQRNREADALDREDDSWGETPSWESGAGH</sequence>
<reference evidence="2 3" key="1">
    <citation type="submission" date="2020-12" db="EMBL/GenBank/DDBJ databases">
        <title>Genome public.</title>
        <authorList>
            <person name="Sun Q."/>
        </authorList>
    </citation>
    <scope>NUCLEOTIDE SEQUENCE [LARGE SCALE GENOMIC DNA]</scope>
    <source>
        <strain evidence="2 3">CCM 8864</strain>
    </source>
</reference>
<name>A0ABS0VZ71_9CORY</name>
<protein>
    <recommendedName>
        <fullName evidence="4">SPOR domain-containing protein</fullName>
    </recommendedName>
</protein>
<dbReference type="Proteomes" id="UP000625574">
    <property type="component" value="Unassembled WGS sequence"/>
</dbReference>